<evidence type="ECO:0000313" key="2">
    <source>
        <dbReference type="Proteomes" id="UP000807353"/>
    </source>
</evidence>
<accession>A0A9P5YGH8</accession>
<reference evidence="1" key="1">
    <citation type="submission" date="2020-11" db="EMBL/GenBank/DDBJ databases">
        <authorList>
            <consortium name="DOE Joint Genome Institute"/>
            <person name="Ahrendt S."/>
            <person name="Riley R."/>
            <person name="Andreopoulos W."/>
            <person name="Labutti K."/>
            <person name="Pangilinan J."/>
            <person name="Ruiz-Duenas F.J."/>
            <person name="Barrasa J.M."/>
            <person name="Sanchez-Garcia M."/>
            <person name="Camarero S."/>
            <person name="Miyauchi S."/>
            <person name="Serrano A."/>
            <person name="Linde D."/>
            <person name="Babiker R."/>
            <person name="Drula E."/>
            <person name="Ayuso-Fernandez I."/>
            <person name="Pacheco R."/>
            <person name="Padilla G."/>
            <person name="Ferreira P."/>
            <person name="Barriuso J."/>
            <person name="Kellner H."/>
            <person name="Castanera R."/>
            <person name="Alfaro M."/>
            <person name="Ramirez L."/>
            <person name="Pisabarro A.G."/>
            <person name="Kuo A."/>
            <person name="Tritt A."/>
            <person name="Lipzen A."/>
            <person name="He G."/>
            <person name="Yan M."/>
            <person name="Ng V."/>
            <person name="Cullen D."/>
            <person name="Martin F."/>
            <person name="Rosso M.-N."/>
            <person name="Henrissat B."/>
            <person name="Hibbett D."/>
            <person name="Martinez A.T."/>
            <person name="Grigoriev I.V."/>
        </authorList>
    </citation>
    <scope>NUCLEOTIDE SEQUENCE</scope>
    <source>
        <strain evidence="1">CBS 247.69</strain>
    </source>
</reference>
<evidence type="ECO:0000313" key="1">
    <source>
        <dbReference type="EMBL" id="KAF9468463.1"/>
    </source>
</evidence>
<dbReference type="EMBL" id="MU150233">
    <property type="protein sequence ID" value="KAF9468463.1"/>
    <property type="molecule type" value="Genomic_DNA"/>
</dbReference>
<feature type="non-terminal residue" evidence="1">
    <location>
        <position position="1"/>
    </location>
</feature>
<comment type="caution">
    <text evidence="1">The sequence shown here is derived from an EMBL/GenBank/DDBJ whole genome shotgun (WGS) entry which is preliminary data.</text>
</comment>
<name>A0A9P5YGH8_9AGAR</name>
<dbReference type="Proteomes" id="UP000807353">
    <property type="component" value="Unassembled WGS sequence"/>
</dbReference>
<proteinExistence type="predicted"/>
<organism evidence="1 2">
    <name type="scientific">Collybia nuda</name>
    <dbReference type="NCBI Taxonomy" id="64659"/>
    <lineage>
        <taxon>Eukaryota</taxon>
        <taxon>Fungi</taxon>
        <taxon>Dikarya</taxon>
        <taxon>Basidiomycota</taxon>
        <taxon>Agaricomycotina</taxon>
        <taxon>Agaricomycetes</taxon>
        <taxon>Agaricomycetidae</taxon>
        <taxon>Agaricales</taxon>
        <taxon>Tricholomatineae</taxon>
        <taxon>Clitocybaceae</taxon>
        <taxon>Collybia</taxon>
    </lineage>
</organism>
<feature type="non-terminal residue" evidence="1">
    <location>
        <position position="160"/>
    </location>
</feature>
<protein>
    <submittedName>
        <fullName evidence="1">Uncharacterized protein</fullName>
    </submittedName>
</protein>
<sequence length="160" mass="18138">FSRDFSAVKHFITSSITIPKFPDSEWDNIICGQPINLDSVFASINAISPVYEHSEHLGAYKIKFGGGTSRLSTKKIQTHSEWLMAWTLTTRAICHAFPHRSQELQDYGSYITRHFGAIIASEAMQIISFDESIWTFVGSCNDLLLTDFHSFEHIKTTFLS</sequence>
<gene>
    <name evidence="1" type="ORF">BDZ94DRAFT_1139844</name>
</gene>
<keyword evidence="2" id="KW-1185">Reference proteome</keyword>
<dbReference type="OrthoDB" id="2355984at2759"/>
<dbReference type="AlphaFoldDB" id="A0A9P5YGH8"/>